<dbReference type="EMBL" id="BAABME010000672">
    <property type="protein sequence ID" value="GAA0144645.1"/>
    <property type="molecule type" value="Genomic_DNA"/>
</dbReference>
<dbReference type="SUPFAM" id="SSF56784">
    <property type="entry name" value="HAD-like"/>
    <property type="match status" value="1"/>
</dbReference>
<organism evidence="7 8">
    <name type="scientific">Lithospermum erythrorhizon</name>
    <name type="common">Purple gromwell</name>
    <name type="synonym">Lithospermum officinale var. erythrorhizon</name>
    <dbReference type="NCBI Taxonomy" id="34254"/>
    <lineage>
        <taxon>Eukaryota</taxon>
        <taxon>Viridiplantae</taxon>
        <taxon>Streptophyta</taxon>
        <taxon>Embryophyta</taxon>
        <taxon>Tracheophyta</taxon>
        <taxon>Spermatophyta</taxon>
        <taxon>Magnoliopsida</taxon>
        <taxon>eudicotyledons</taxon>
        <taxon>Gunneridae</taxon>
        <taxon>Pentapetalae</taxon>
        <taxon>asterids</taxon>
        <taxon>lamiids</taxon>
        <taxon>Boraginales</taxon>
        <taxon>Boraginaceae</taxon>
        <taxon>Boraginoideae</taxon>
        <taxon>Lithospermeae</taxon>
        <taxon>Lithospermum</taxon>
    </lineage>
</organism>
<dbReference type="Pfam" id="PF03031">
    <property type="entry name" value="NIF"/>
    <property type="match status" value="1"/>
</dbReference>
<dbReference type="AlphaFoldDB" id="A0AAV3NZA2"/>
<dbReference type="GO" id="GO:0004721">
    <property type="term" value="F:phosphoprotein phosphatase activity"/>
    <property type="evidence" value="ECO:0007669"/>
    <property type="project" value="UniProtKB-KW"/>
</dbReference>
<gene>
    <name evidence="7" type="ORF">LIER_05037</name>
</gene>
<dbReference type="InterPro" id="IPR050365">
    <property type="entry name" value="TIM50"/>
</dbReference>
<sequence length="484" mass="54750">MPSIKMKSKSTPENLKEKCGLHVCQKSHMISKRPLHARIIDNDDNVRSSTRTDEVGKLLHLEYASFHKDACNIVRDEDNNDELFNAEDPEVQKKSPSKEISTTCEMESAPAPSSSSMETIFSPIHELIDDPSDLLFYDYGGNNDLYVPQLESEDSDDSSKGSCKYQNSSASGVYISDMILSGLPLEGDSIYDDSTYNNFVHDYKWNEEPSTFPDNFMVMPFLEDTVSLGYSLDNRSCGETLITSNDSSFYQAIHQVRPCVQESDVDYTTPDSDKIDCFDPHMFIKSIPELPDAASYPLPIFLSSQTQKEKSITLVLDLDETLVHSTLESWDDADFTFSVYFNMKEHTVYVKQRPHLSTFLERVAEMFEIVIFTASQSIYAKQLLDILDPEEKLISRRAYRESCTFLDGSYTKDLTVLGVDLAKVVIIDNSPQVFRLQVNNGIPIKSWFDDPSDSALLSLLPFLETLANADDVRPIIAERFGNKE</sequence>
<name>A0AAV3NZA2_LITER</name>
<feature type="domain" description="FCP1 homology" evidence="6">
    <location>
        <begin position="307"/>
        <end position="466"/>
    </location>
</feature>
<feature type="region of interest" description="Disordered" evidence="5">
    <location>
        <begin position="84"/>
        <end position="117"/>
    </location>
</feature>
<reference evidence="7 8" key="1">
    <citation type="submission" date="2024-01" db="EMBL/GenBank/DDBJ databases">
        <title>The complete chloroplast genome sequence of Lithospermum erythrorhizon: insights into the phylogenetic relationship among Boraginaceae species and the maternal lineages of purple gromwells.</title>
        <authorList>
            <person name="Okada T."/>
            <person name="Watanabe K."/>
        </authorList>
    </citation>
    <scope>NUCLEOTIDE SEQUENCE [LARGE SCALE GENOMIC DNA]</scope>
</reference>
<feature type="region of interest" description="Disordered" evidence="5">
    <location>
        <begin position="147"/>
        <end position="167"/>
    </location>
</feature>
<dbReference type="InterPro" id="IPR004274">
    <property type="entry name" value="FCP1_dom"/>
</dbReference>
<dbReference type="PROSITE" id="PS50969">
    <property type="entry name" value="FCP1"/>
    <property type="match status" value="1"/>
</dbReference>
<feature type="compositionally biased region" description="Low complexity" evidence="5">
    <location>
        <begin position="105"/>
        <end position="117"/>
    </location>
</feature>
<keyword evidence="8" id="KW-1185">Reference proteome</keyword>
<evidence type="ECO:0000313" key="8">
    <source>
        <dbReference type="Proteomes" id="UP001454036"/>
    </source>
</evidence>
<comment type="function">
    <text evidence="3">Probable phosphatase.</text>
</comment>
<dbReference type="Proteomes" id="UP001454036">
    <property type="component" value="Unassembled WGS sequence"/>
</dbReference>
<dbReference type="SMART" id="SM00577">
    <property type="entry name" value="CPDc"/>
    <property type="match status" value="1"/>
</dbReference>
<dbReference type="NCBIfam" id="TIGR02251">
    <property type="entry name" value="HIF-SF_euk"/>
    <property type="match status" value="1"/>
</dbReference>
<keyword evidence="2" id="KW-0904">Protein phosphatase</keyword>
<evidence type="ECO:0000313" key="7">
    <source>
        <dbReference type="EMBL" id="GAA0144645.1"/>
    </source>
</evidence>
<proteinExistence type="inferred from homology"/>
<evidence type="ECO:0000256" key="2">
    <source>
        <dbReference type="ARBA" id="ARBA00022912"/>
    </source>
</evidence>
<dbReference type="PANTHER" id="PTHR12210">
    <property type="entry name" value="DULLARD PROTEIN PHOSPHATASE"/>
    <property type="match status" value="1"/>
</dbReference>
<dbReference type="CDD" id="cd07521">
    <property type="entry name" value="HAD_FCP1-like"/>
    <property type="match status" value="1"/>
</dbReference>
<evidence type="ECO:0000256" key="1">
    <source>
        <dbReference type="ARBA" id="ARBA00022801"/>
    </source>
</evidence>
<evidence type="ECO:0000256" key="4">
    <source>
        <dbReference type="ARBA" id="ARBA00038355"/>
    </source>
</evidence>
<dbReference type="GO" id="GO:0005634">
    <property type="term" value="C:nucleus"/>
    <property type="evidence" value="ECO:0007669"/>
    <property type="project" value="UniProtKB-ARBA"/>
</dbReference>
<evidence type="ECO:0000259" key="6">
    <source>
        <dbReference type="PROSITE" id="PS50969"/>
    </source>
</evidence>
<protein>
    <submittedName>
        <fullName evidence="7">Protein phosphatase</fullName>
    </submittedName>
</protein>
<keyword evidence="1" id="KW-0378">Hydrolase</keyword>
<dbReference type="Gene3D" id="3.40.50.1000">
    <property type="entry name" value="HAD superfamily/HAD-like"/>
    <property type="match status" value="1"/>
</dbReference>
<dbReference type="InterPro" id="IPR023214">
    <property type="entry name" value="HAD_sf"/>
</dbReference>
<dbReference type="InterPro" id="IPR011948">
    <property type="entry name" value="Dullard_phosphatase"/>
</dbReference>
<comment type="similarity">
    <text evidence="4">Belongs to the CTDSPL2 family.</text>
</comment>
<dbReference type="FunFam" id="3.40.50.1000:FF:000015">
    <property type="entry name" value="CTD small phosphatase-like protein 2"/>
    <property type="match status" value="1"/>
</dbReference>
<accession>A0AAV3NZA2</accession>
<comment type="caution">
    <text evidence="7">The sequence shown here is derived from an EMBL/GenBank/DDBJ whole genome shotgun (WGS) entry which is preliminary data.</text>
</comment>
<evidence type="ECO:0000256" key="5">
    <source>
        <dbReference type="SAM" id="MobiDB-lite"/>
    </source>
</evidence>
<dbReference type="InterPro" id="IPR036412">
    <property type="entry name" value="HAD-like_sf"/>
</dbReference>
<evidence type="ECO:0000256" key="3">
    <source>
        <dbReference type="ARBA" id="ARBA00037324"/>
    </source>
</evidence>